<sequence length="340" mass="37884">MNRVTAGSVSVAARHRLLQRPFAPRLIRWQSSSSPQGEPDRPSFLDKLRGWTTLRGQVVQERVGGFVSSANSNFAHWGALLNRMSGYDEIHALKQAVVDNEARISRVRHEARALKEAFDKAATARAASQREVNDLLQRKASWSEADVMRFTALVRADHELEQEETRSKDAAEKAEDEVERALSTLTGSILARYHEEQVWSDKIRRLSTYGQLGAMGLNVVVFVLAIVLVEPWKRKRLGETFERRVEELERDHTALVEQSIAMFRSTLESQGKILESLAVGSDGTTSDERRAVEERGESPPRLDSRRRSLGDEELAKLAGSAAVGGAIGAAVISLIVYLTR</sequence>
<dbReference type="PANTHER" id="PTHR31961:SF3">
    <property type="entry name" value="SENSITIVE TO HIGH EXPRESSION PROTEIN 9, MITOCHONDRIAL"/>
    <property type="match status" value="1"/>
</dbReference>
<evidence type="ECO:0000313" key="13">
    <source>
        <dbReference type="EMBL" id="KZW01491.1"/>
    </source>
</evidence>
<comment type="subcellular location">
    <subcellularLocation>
        <location evidence="10">Mitochondrion inner membrane</location>
        <topology evidence="10">Multi-pass membrane protein</topology>
    </subcellularLocation>
</comment>
<feature type="coiled-coil region" evidence="11">
    <location>
        <begin position="153"/>
        <end position="180"/>
    </location>
</feature>
<evidence type="ECO:0000256" key="4">
    <source>
        <dbReference type="ARBA" id="ARBA00022946"/>
    </source>
</evidence>
<dbReference type="GO" id="GO:0007007">
    <property type="term" value="P:inner mitochondrial membrane organization"/>
    <property type="evidence" value="ECO:0007669"/>
    <property type="project" value="TreeGrafter"/>
</dbReference>
<dbReference type="OrthoDB" id="5595506at2759"/>
<keyword evidence="4 10" id="KW-0809">Transit peptide</keyword>
<evidence type="ECO:0000256" key="3">
    <source>
        <dbReference type="ARBA" id="ARBA00022792"/>
    </source>
</evidence>
<evidence type="ECO:0000256" key="9">
    <source>
        <dbReference type="ARBA" id="ARBA00024807"/>
    </source>
</evidence>
<dbReference type="STRING" id="1314781.A0A165P0Y1"/>
<evidence type="ECO:0000256" key="8">
    <source>
        <dbReference type="ARBA" id="ARBA00023136"/>
    </source>
</evidence>
<dbReference type="InParanoid" id="A0A165P0Y1"/>
<evidence type="ECO:0000256" key="6">
    <source>
        <dbReference type="ARBA" id="ARBA00023054"/>
    </source>
</evidence>
<evidence type="ECO:0000256" key="2">
    <source>
        <dbReference type="ARBA" id="ARBA00022692"/>
    </source>
</evidence>
<accession>A0A165P0Y1</accession>
<dbReference type="Pfam" id="PF05546">
    <property type="entry name" value="She9_MDM33"/>
    <property type="match status" value="1"/>
</dbReference>
<keyword evidence="2 10" id="KW-0812">Transmembrane</keyword>
<evidence type="ECO:0000256" key="7">
    <source>
        <dbReference type="ARBA" id="ARBA00023128"/>
    </source>
</evidence>
<keyword evidence="8 10" id="KW-0472">Membrane</keyword>
<dbReference type="PANTHER" id="PTHR31961">
    <property type="entry name" value="SENSITIVE TO HIGH EXPRESSION PROTEIN 9, MITOCHONDRIAL"/>
    <property type="match status" value="1"/>
</dbReference>
<comment type="subunit">
    <text evidence="10">Homooligomer.</text>
</comment>
<dbReference type="Proteomes" id="UP000077266">
    <property type="component" value="Unassembled WGS sequence"/>
</dbReference>
<protein>
    <recommendedName>
        <fullName evidence="10">Sensitive to high expression protein 9, mitochondrial</fullName>
    </recommendedName>
</protein>
<evidence type="ECO:0000256" key="10">
    <source>
        <dbReference type="RuleBase" id="RU364128"/>
    </source>
</evidence>
<evidence type="ECO:0000313" key="14">
    <source>
        <dbReference type="Proteomes" id="UP000077266"/>
    </source>
</evidence>
<gene>
    <name evidence="13" type="ORF">EXIGLDRAFT_760702</name>
</gene>
<reference evidence="13 14" key="1">
    <citation type="journal article" date="2016" name="Mol. Biol. Evol.">
        <title>Comparative Genomics of Early-Diverging Mushroom-Forming Fungi Provides Insights into the Origins of Lignocellulose Decay Capabilities.</title>
        <authorList>
            <person name="Nagy L.G."/>
            <person name="Riley R."/>
            <person name="Tritt A."/>
            <person name="Adam C."/>
            <person name="Daum C."/>
            <person name="Floudas D."/>
            <person name="Sun H."/>
            <person name="Yadav J.S."/>
            <person name="Pangilinan J."/>
            <person name="Larsson K.H."/>
            <person name="Matsuura K."/>
            <person name="Barry K."/>
            <person name="Labutti K."/>
            <person name="Kuo R."/>
            <person name="Ohm R.A."/>
            <person name="Bhattacharya S.S."/>
            <person name="Shirouzu T."/>
            <person name="Yoshinaga Y."/>
            <person name="Martin F.M."/>
            <person name="Grigoriev I.V."/>
            <person name="Hibbett D.S."/>
        </authorList>
    </citation>
    <scope>NUCLEOTIDE SEQUENCE [LARGE SCALE GENOMIC DNA]</scope>
    <source>
        <strain evidence="13 14">HHB12029</strain>
    </source>
</reference>
<feature type="region of interest" description="Disordered" evidence="12">
    <location>
        <begin position="282"/>
        <end position="306"/>
    </location>
</feature>
<organism evidence="13 14">
    <name type="scientific">Exidia glandulosa HHB12029</name>
    <dbReference type="NCBI Taxonomy" id="1314781"/>
    <lineage>
        <taxon>Eukaryota</taxon>
        <taxon>Fungi</taxon>
        <taxon>Dikarya</taxon>
        <taxon>Basidiomycota</taxon>
        <taxon>Agaricomycotina</taxon>
        <taxon>Agaricomycetes</taxon>
        <taxon>Auriculariales</taxon>
        <taxon>Exidiaceae</taxon>
        <taxon>Exidia</taxon>
    </lineage>
</organism>
<feature type="transmembrane region" description="Helical" evidence="10">
    <location>
        <begin position="314"/>
        <end position="338"/>
    </location>
</feature>
<dbReference type="FunCoup" id="A0A165P0Y1">
    <property type="interactions" value="84"/>
</dbReference>
<feature type="transmembrane region" description="Helical" evidence="10">
    <location>
        <begin position="209"/>
        <end position="229"/>
    </location>
</feature>
<comment type="function">
    <text evidence="9">Required for the maintenance of the structure of the mitochondrial inner membrane. Involved in mitochondrial morphology. Causes growth arrest when highly overexpressed.</text>
</comment>
<evidence type="ECO:0000256" key="1">
    <source>
        <dbReference type="ARBA" id="ARBA00007472"/>
    </source>
</evidence>
<evidence type="ECO:0000256" key="5">
    <source>
        <dbReference type="ARBA" id="ARBA00022989"/>
    </source>
</evidence>
<keyword evidence="5 10" id="KW-1133">Transmembrane helix</keyword>
<dbReference type="EMBL" id="KV425893">
    <property type="protein sequence ID" value="KZW01491.1"/>
    <property type="molecule type" value="Genomic_DNA"/>
</dbReference>
<dbReference type="InterPro" id="IPR008839">
    <property type="entry name" value="MDM33_fungi"/>
</dbReference>
<dbReference type="AlphaFoldDB" id="A0A165P0Y1"/>
<keyword evidence="3 10" id="KW-0999">Mitochondrion inner membrane</keyword>
<proteinExistence type="inferred from homology"/>
<name>A0A165P0Y1_EXIGL</name>
<dbReference type="GO" id="GO:0005743">
    <property type="term" value="C:mitochondrial inner membrane"/>
    <property type="evidence" value="ECO:0007669"/>
    <property type="project" value="UniProtKB-SubCell"/>
</dbReference>
<comment type="similarity">
    <text evidence="1 10">Belongs to the SHE9 family.</text>
</comment>
<evidence type="ECO:0000256" key="12">
    <source>
        <dbReference type="SAM" id="MobiDB-lite"/>
    </source>
</evidence>
<feature type="compositionally biased region" description="Basic and acidic residues" evidence="12">
    <location>
        <begin position="286"/>
        <end position="306"/>
    </location>
</feature>
<keyword evidence="14" id="KW-1185">Reference proteome</keyword>
<keyword evidence="7 10" id="KW-0496">Mitochondrion</keyword>
<evidence type="ECO:0000256" key="11">
    <source>
        <dbReference type="SAM" id="Coils"/>
    </source>
</evidence>
<keyword evidence="6 11" id="KW-0175">Coiled coil</keyword>